<feature type="domain" description="Nucleoprotein TPR/MPL1" evidence="6">
    <location>
        <begin position="123"/>
        <end position="204"/>
    </location>
</feature>
<feature type="region of interest" description="Disordered" evidence="5">
    <location>
        <begin position="47"/>
        <end position="91"/>
    </location>
</feature>
<name>A0A7K7NMD1_HALAL</name>
<dbReference type="Proteomes" id="UP000585422">
    <property type="component" value="Unassembled WGS sequence"/>
</dbReference>
<feature type="non-terminal residue" evidence="8">
    <location>
        <position position="1"/>
    </location>
</feature>
<dbReference type="PANTHER" id="PTHR18898">
    <property type="entry name" value="NUCLEOPROTEIN TPR-RELATED"/>
    <property type="match status" value="1"/>
</dbReference>
<evidence type="ECO:0000256" key="3">
    <source>
        <dbReference type="ARBA" id="ARBA00023242"/>
    </source>
</evidence>
<dbReference type="Pfam" id="PF25785">
    <property type="entry name" value="TPR"/>
    <property type="match status" value="1"/>
</dbReference>
<evidence type="ECO:0000259" key="7">
    <source>
        <dbReference type="Pfam" id="PF25785"/>
    </source>
</evidence>
<organism evidence="8 9">
    <name type="scientific">Haliaeetus albicilla</name>
    <name type="common">White-tailed sea-eagle</name>
    <name type="synonym">Falco albicilla</name>
    <dbReference type="NCBI Taxonomy" id="8969"/>
    <lineage>
        <taxon>Eukaryota</taxon>
        <taxon>Metazoa</taxon>
        <taxon>Chordata</taxon>
        <taxon>Craniata</taxon>
        <taxon>Vertebrata</taxon>
        <taxon>Euteleostomi</taxon>
        <taxon>Archelosauria</taxon>
        <taxon>Archosauria</taxon>
        <taxon>Dinosauria</taxon>
        <taxon>Saurischia</taxon>
        <taxon>Theropoda</taxon>
        <taxon>Coelurosauria</taxon>
        <taxon>Aves</taxon>
        <taxon>Neognathae</taxon>
        <taxon>Neoaves</taxon>
        <taxon>Telluraves</taxon>
        <taxon>Accipitrimorphae</taxon>
        <taxon>Accipitriformes</taxon>
        <taxon>Accipitridae</taxon>
        <taxon>Accipitrinae</taxon>
        <taxon>Haliaeetus</taxon>
    </lineage>
</organism>
<dbReference type="EMBL" id="VZSQ01000177">
    <property type="protein sequence ID" value="NWZ56509.1"/>
    <property type="molecule type" value="Genomic_DNA"/>
</dbReference>
<keyword evidence="2 4" id="KW-0175">Coiled coil</keyword>
<sequence length="529" mass="61506">AEQQYFEVEKRLAQSQERLVNETQECQTLREELKKLNEQLKSLNEKNKELEAAQDRSAAIQSHLSREKEELEAEKRDLVRTSERQSQEVEHLNEDVKRLNEKLTEASTEKVKLQLKLDELQTSDVSMKYREKRLEQEKELLQNQNTWLNAELKAKTDELLHTAREKGNEILELKCNLENKKEEVVSRMEEQVNSLKQSNENLQKHVEELLNKLKEAKEQQGSMEERFHNELNAHIKLSNLYKVSLLILTYANSDLFRRKKKTQTNHHLSDLILANKATQEHLAEVEESKAVMEKELREKISKLEKELENANDLLSATKRKGAILSEEELAAMSPTAAAVAKVVKPGMKLTELYNAYVETQDQLLLEKLENKRINKYLDEIVQEVEAKAPILKRQREEFERSQKAVASLSAKLEQAMKEIQRLQEDADKANKHASLLERENQRLEIQVKDLSQQIRVLLMELEEARGNHVIRDEEVSSADISSSSEVISQHLVSYRNIEELQQQNQRLLVALRELGEAREKEEQETTSSK</sequence>
<evidence type="ECO:0000256" key="2">
    <source>
        <dbReference type="ARBA" id="ARBA00023054"/>
    </source>
</evidence>
<dbReference type="GO" id="GO:0006406">
    <property type="term" value="P:mRNA export from nucleus"/>
    <property type="evidence" value="ECO:0007669"/>
    <property type="project" value="TreeGrafter"/>
</dbReference>
<dbReference type="InterPro" id="IPR057974">
    <property type="entry name" value="NUA/TPR/MLP1-2-like_dom"/>
</dbReference>
<dbReference type="GO" id="GO:1901673">
    <property type="term" value="P:regulation of mitotic spindle assembly"/>
    <property type="evidence" value="ECO:0007669"/>
    <property type="project" value="TreeGrafter"/>
</dbReference>
<gene>
    <name evidence="8" type="primary">Tpr_0</name>
    <name evidence="8" type="ORF">HALALB_R12219</name>
</gene>
<feature type="coiled-coil region" evidence="4">
    <location>
        <begin position="497"/>
        <end position="524"/>
    </location>
</feature>
<keyword evidence="3" id="KW-0539">Nucleus</keyword>
<evidence type="ECO:0000313" key="9">
    <source>
        <dbReference type="Proteomes" id="UP000585422"/>
    </source>
</evidence>
<dbReference type="PANTHER" id="PTHR18898:SF2">
    <property type="entry name" value="NUCLEOPROTEIN TPR"/>
    <property type="match status" value="1"/>
</dbReference>
<evidence type="ECO:0000256" key="4">
    <source>
        <dbReference type="SAM" id="Coils"/>
    </source>
</evidence>
<keyword evidence="9" id="KW-1185">Reference proteome</keyword>
<comment type="caution">
    <text evidence="8">The sequence shown here is derived from an EMBL/GenBank/DDBJ whole genome shotgun (WGS) entry which is preliminary data.</text>
</comment>
<dbReference type="Pfam" id="PF25481">
    <property type="entry name" value="Nucleoprot-TPR"/>
    <property type="match status" value="1"/>
</dbReference>
<dbReference type="GO" id="GO:0005643">
    <property type="term" value="C:nuclear pore"/>
    <property type="evidence" value="ECO:0007669"/>
    <property type="project" value="TreeGrafter"/>
</dbReference>
<accession>A0A7K7NMD1</accession>
<dbReference type="GO" id="GO:0017056">
    <property type="term" value="F:structural constituent of nuclear pore"/>
    <property type="evidence" value="ECO:0007669"/>
    <property type="project" value="TreeGrafter"/>
</dbReference>
<dbReference type="InterPro" id="IPR057577">
    <property type="entry name" value="Nucleoprot-TPR/MLP1_dom"/>
</dbReference>
<feature type="non-terminal residue" evidence="8">
    <location>
        <position position="529"/>
    </location>
</feature>
<evidence type="ECO:0000313" key="8">
    <source>
        <dbReference type="EMBL" id="NWZ56509.1"/>
    </source>
</evidence>
<feature type="coiled-coil region" evidence="4">
    <location>
        <begin position="381"/>
        <end position="467"/>
    </location>
</feature>
<protein>
    <submittedName>
        <fullName evidence="8">TPR protein</fullName>
    </submittedName>
</protein>
<reference evidence="8 9" key="1">
    <citation type="submission" date="2019-09" db="EMBL/GenBank/DDBJ databases">
        <title>Bird 10,000 Genomes (B10K) Project - Family phase.</title>
        <authorList>
            <person name="Zhang G."/>
        </authorList>
    </citation>
    <scope>NUCLEOTIDE SEQUENCE [LARGE SCALE GENOMIC DNA]</scope>
    <source>
        <strain evidence="8">OUT-0040</strain>
        <tissue evidence="8">Blood</tissue>
    </source>
</reference>
<proteinExistence type="predicted"/>
<comment type="subcellular location">
    <subcellularLocation>
        <location evidence="1">Nucleus</location>
    </subcellularLocation>
</comment>
<evidence type="ECO:0000256" key="5">
    <source>
        <dbReference type="SAM" id="MobiDB-lite"/>
    </source>
</evidence>
<feature type="coiled-coil region" evidence="4">
    <location>
        <begin position="275"/>
        <end position="320"/>
    </location>
</feature>
<dbReference type="OrthoDB" id="343070at2759"/>
<evidence type="ECO:0000256" key="1">
    <source>
        <dbReference type="ARBA" id="ARBA00004123"/>
    </source>
</evidence>
<feature type="compositionally biased region" description="Basic and acidic residues" evidence="5">
    <location>
        <begin position="64"/>
        <end position="91"/>
    </location>
</feature>
<feature type="domain" description="NUA/TPR/MLP1-2-like" evidence="7">
    <location>
        <begin position="426"/>
        <end position="523"/>
    </location>
</feature>
<dbReference type="AlphaFoldDB" id="A0A7K7NMD1"/>
<evidence type="ECO:0000259" key="6">
    <source>
        <dbReference type="Pfam" id="PF25481"/>
    </source>
</evidence>